<sequence>MPTMKDELTFPLGSYAKLKFEQGVFPAGTEVYICDYHWTIDTGLRVRVRTVDSALGSFDLVLSTYSLE</sequence>
<evidence type="ECO:0000313" key="2">
    <source>
        <dbReference type="Proteomes" id="UP001371145"/>
    </source>
</evidence>
<name>A0ABZ2GXW0_9CAUD</name>
<reference evidence="1 2" key="1">
    <citation type="submission" date="2024-01" db="EMBL/GenBank/DDBJ databases">
        <title>Novel lytic viruses for Xanthomonas sp. and Stenotrophomonas maltophilia.</title>
        <authorList>
            <person name="Petrzik K."/>
            <person name="Brazdova S."/>
            <person name="Sovova L."/>
            <person name="Neoralova M."/>
        </authorList>
    </citation>
    <scope>NUCLEOTIDE SEQUENCE [LARGE SCALE GENOMIC DNA]</scope>
</reference>
<evidence type="ECO:0000313" key="1">
    <source>
        <dbReference type="EMBL" id="WWO60204.1"/>
    </source>
</evidence>
<keyword evidence="2" id="KW-1185">Reference proteome</keyword>
<organism evidence="1 2">
    <name type="scientific">Xanthomonas phage SB1</name>
    <dbReference type="NCBI Taxonomy" id="3117471"/>
    <lineage>
        <taxon>Viruses</taxon>
        <taxon>Duplodnaviria</taxon>
        <taxon>Heunggongvirae</taxon>
        <taxon>Uroviricota</taxon>
        <taxon>Caudoviricetes</taxon>
        <taxon>Autographivirales</taxon>
        <taxon>Autonotataviridae</taxon>
        <taxon>Gujervirinae</taxon>
        <taxon>Smasvirus</taxon>
        <taxon>Smasvirus SB1</taxon>
    </lineage>
</organism>
<proteinExistence type="predicted"/>
<dbReference type="EMBL" id="PP079413">
    <property type="protein sequence ID" value="WWO60204.1"/>
    <property type="molecule type" value="Genomic_DNA"/>
</dbReference>
<accession>A0ABZ2GXW0</accession>
<dbReference type="Proteomes" id="UP001371145">
    <property type="component" value="Segment"/>
</dbReference>
<protein>
    <submittedName>
        <fullName evidence="1">Uncharacterized protein</fullName>
    </submittedName>
</protein>